<keyword evidence="2" id="KW-1185">Reference proteome</keyword>
<organism evidence="1 2">
    <name type="scientific">Photobacterium carnosum</name>
    <dbReference type="NCBI Taxonomy" id="2023717"/>
    <lineage>
        <taxon>Bacteria</taxon>
        <taxon>Pseudomonadati</taxon>
        <taxon>Pseudomonadota</taxon>
        <taxon>Gammaproteobacteria</taxon>
        <taxon>Vibrionales</taxon>
        <taxon>Vibrionaceae</taxon>
        <taxon>Photobacterium</taxon>
    </lineage>
</organism>
<sequence>MTKITSFLLIIFSLFSTTILTGCATHGVVTIPIKAPIVNPEFDGKTFTTQLFYSQPEPGLFTAGKQLQLKPIEDAQLSVGASRVLSHFNSLFKRQLPEGSIFVNKGISDYTLIIELYAKDKFGPSYADYDALLSLGKSFLTLGLGSAEYTIIADFNITYKLKDSKGNILYKKDFSVNEKVDHEKDAFDHFAMGDDLASELLEKNIVLTMNDFFKSTI</sequence>
<dbReference type="AlphaFoldDB" id="A0A2N4UQV1"/>
<dbReference type="EMBL" id="NPIB01000016">
    <property type="protein sequence ID" value="PLC57388.1"/>
    <property type="molecule type" value="Genomic_DNA"/>
</dbReference>
<reference evidence="1 2" key="1">
    <citation type="journal article" date="2018" name="Syst. Appl. Microbiol.">
        <title>Photobacterium carnosum sp. nov., isolated from spoiled modified atmosphere packaged poultry meat.</title>
        <authorList>
            <person name="Hilgarth M."/>
            <person name="Fuertes S."/>
            <person name="Ehrmann M."/>
            <person name="Vogel R.F."/>
        </authorList>
    </citation>
    <scope>NUCLEOTIDE SEQUENCE [LARGE SCALE GENOMIC DNA]</scope>
    <source>
        <strain evidence="1 2">TMW 2.2021</strain>
    </source>
</reference>
<accession>A0A2N4UQV1</accession>
<evidence type="ECO:0000313" key="1">
    <source>
        <dbReference type="EMBL" id="PLC57388.1"/>
    </source>
</evidence>
<gene>
    <name evidence="1" type="ORF">CIK00_13045</name>
</gene>
<evidence type="ECO:0000313" key="2">
    <source>
        <dbReference type="Proteomes" id="UP000234420"/>
    </source>
</evidence>
<dbReference type="PROSITE" id="PS51257">
    <property type="entry name" value="PROKAR_LIPOPROTEIN"/>
    <property type="match status" value="1"/>
</dbReference>
<dbReference type="RefSeq" id="WP_101769287.1">
    <property type="nucleotide sequence ID" value="NZ_BPPU01000001.1"/>
</dbReference>
<name>A0A2N4UQV1_9GAMM</name>
<protein>
    <recommendedName>
        <fullName evidence="3">Lipoprotein</fullName>
    </recommendedName>
</protein>
<proteinExistence type="predicted"/>
<dbReference type="Proteomes" id="UP000234420">
    <property type="component" value="Unassembled WGS sequence"/>
</dbReference>
<comment type="caution">
    <text evidence="1">The sequence shown here is derived from an EMBL/GenBank/DDBJ whole genome shotgun (WGS) entry which is preliminary data.</text>
</comment>
<evidence type="ECO:0008006" key="3">
    <source>
        <dbReference type="Google" id="ProtNLM"/>
    </source>
</evidence>